<dbReference type="PROSITE" id="PS51186">
    <property type="entry name" value="GNAT"/>
    <property type="match status" value="1"/>
</dbReference>
<dbReference type="InterPro" id="IPR051531">
    <property type="entry name" value="N-acetyltransferase"/>
</dbReference>
<dbReference type="EMBL" id="JBJIAA010000018">
    <property type="protein sequence ID" value="MFL0252583.1"/>
    <property type="molecule type" value="Genomic_DNA"/>
</dbReference>
<sequence length="181" mass="21199">MNGIGTQKIETDRLILRRFGIEDSAKVYKNWTSDSLTTRYLSWDTHENEAVTREYIKSKLSLYDNEFFFDWIVIRKEDYEPIGEISCVKFSKFHRLCEMGDCYGSKYWNLGYGTEALKAFIKYMLKKVEVDIVIACHTESNAASGRIMEKAGMRKDAVLPNYFVNKETGKREAQVYYSIER</sequence>
<dbReference type="EC" id="2.3.-.-" evidence="2"/>
<dbReference type="SUPFAM" id="SSF55729">
    <property type="entry name" value="Acyl-CoA N-acyltransferases (Nat)"/>
    <property type="match status" value="1"/>
</dbReference>
<dbReference type="PANTHER" id="PTHR43792">
    <property type="entry name" value="GNAT FAMILY, PUTATIVE (AFU_ORTHOLOGUE AFUA_3G00765)-RELATED-RELATED"/>
    <property type="match status" value="1"/>
</dbReference>
<dbReference type="Proteomes" id="UP001623592">
    <property type="component" value="Unassembled WGS sequence"/>
</dbReference>
<accession>A0ABW8TJX7</accession>
<organism evidence="2 3">
    <name type="scientific">Clostridium neuense</name>
    <dbReference type="NCBI Taxonomy" id="1728934"/>
    <lineage>
        <taxon>Bacteria</taxon>
        <taxon>Bacillati</taxon>
        <taxon>Bacillota</taxon>
        <taxon>Clostridia</taxon>
        <taxon>Eubacteriales</taxon>
        <taxon>Clostridiaceae</taxon>
        <taxon>Clostridium</taxon>
    </lineage>
</organism>
<dbReference type="PANTHER" id="PTHR43792:SF1">
    <property type="entry name" value="N-ACETYLTRANSFERASE DOMAIN-CONTAINING PROTEIN"/>
    <property type="match status" value="1"/>
</dbReference>
<feature type="domain" description="N-acetyltransferase" evidence="1">
    <location>
        <begin position="14"/>
        <end position="181"/>
    </location>
</feature>
<proteinExistence type="predicted"/>
<evidence type="ECO:0000313" key="2">
    <source>
        <dbReference type="EMBL" id="MFL0252583.1"/>
    </source>
</evidence>
<comment type="caution">
    <text evidence="2">The sequence shown here is derived from an EMBL/GenBank/DDBJ whole genome shotgun (WGS) entry which is preliminary data.</text>
</comment>
<gene>
    <name evidence="2" type="ORF">ACJDT4_19400</name>
</gene>
<dbReference type="InterPro" id="IPR016181">
    <property type="entry name" value="Acyl_CoA_acyltransferase"/>
</dbReference>
<reference evidence="2 3" key="1">
    <citation type="submission" date="2024-11" db="EMBL/GenBank/DDBJ databases">
        <authorList>
            <person name="Heng Y.C."/>
            <person name="Lim A.C.H."/>
            <person name="Lee J.K.Y."/>
            <person name="Kittelmann S."/>
        </authorList>
    </citation>
    <scope>NUCLEOTIDE SEQUENCE [LARGE SCALE GENOMIC DNA]</scope>
    <source>
        <strain evidence="2 3">WILCCON 0114</strain>
    </source>
</reference>
<dbReference type="InterPro" id="IPR000182">
    <property type="entry name" value="GNAT_dom"/>
</dbReference>
<name>A0ABW8TJX7_9CLOT</name>
<keyword evidence="3" id="KW-1185">Reference proteome</keyword>
<evidence type="ECO:0000259" key="1">
    <source>
        <dbReference type="PROSITE" id="PS51186"/>
    </source>
</evidence>
<dbReference type="Pfam" id="PF13302">
    <property type="entry name" value="Acetyltransf_3"/>
    <property type="match status" value="1"/>
</dbReference>
<dbReference type="Gene3D" id="3.40.630.30">
    <property type="match status" value="1"/>
</dbReference>
<dbReference type="GO" id="GO:0016746">
    <property type="term" value="F:acyltransferase activity"/>
    <property type="evidence" value="ECO:0007669"/>
    <property type="project" value="UniProtKB-KW"/>
</dbReference>
<keyword evidence="2" id="KW-0808">Transferase</keyword>
<dbReference type="RefSeq" id="WP_406789237.1">
    <property type="nucleotide sequence ID" value="NZ_JBJIAA010000018.1"/>
</dbReference>
<protein>
    <submittedName>
        <fullName evidence="2">GNAT family N-acetyltransferase</fullName>
        <ecNumber evidence="2">2.3.-.-</ecNumber>
    </submittedName>
</protein>
<evidence type="ECO:0000313" key="3">
    <source>
        <dbReference type="Proteomes" id="UP001623592"/>
    </source>
</evidence>
<keyword evidence="2" id="KW-0012">Acyltransferase</keyword>